<dbReference type="AlphaFoldDB" id="A0A2V4P2D1"/>
<evidence type="ECO:0000256" key="2">
    <source>
        <dbReference type="ARBA" id="ARBA00022475"/>
    </source>
</evidence>
<name>A0A2V4P2D1_9ACTN</name>
<comment type="pathway">
    <text evidence="1 13">Cell wall biogenesis; peptidoglycan biosynthesis.</text>
</comment>
<dbReference type="PANTHER" id="PTHR30582">
    <property type="entry name" value="L,D-TRANSPEPTIDASE"/>
    <property type="match status" value="1"/>
</dbReference>
<feature type="region of interest" description="Disordered" evidence="14">
    <location>
        <begin position="25"/>
        <end position="54"/>
    </location>
</feature>
<evidence type="ECO:0000256" key="10">
    <source>
        <dbReference type="ARBA" id="ARBA00023315"/>
    </source>
</evidence>
<keyword evidence="7" id="KW-0472">Membrane</keyword>
<dbReference type="GO" id="GO:0016746">
    <property type="term" value="F:acyltransferase activity"/>
    <property type="evidence" value="ECO:0007669"/>
    <property type="project" value="UniProtKB-KW"/>
</dbReference>
<evidence type="ECO:0000256" key="6">
    <source>
        <dbReference type="ARBA" id="ARBA00022984"/>
    </source>
</evidence>
<keyword evidence="4 15" id="KW-0732">Signal</keyword>
<feature type="compositionally biased region" description="Low complexity" evidence="14">
    <location>
        <begin position="134"/>
        <end position="146"/>
    </location>
</feature>
<feature type="compositionally biased region" description="Low complexity" evidence="14">
    <location>
        <begin position="43"/>
        <end position="54"/>
    </location>
</feature>
<gene>
    <name evidence="17" type="ORF">C7C46_16365</name>
</gene>
<evidence type="ECO:0000256" key="8">
    <source>
        <dbReference type="ARBA" id="ARBA00023139"/>
    </source>
</evidence>
<dbReference type="FunFam" id="2.40.440.10:FF:000005">
    <property type="entry name" value="L,D-transpeptidase 2"/>
    <property type="match status" value="1"/>
</dbReference>
<protein>
    <recommendedName>
        <fullName evidence="16">L,D-TPase catalytic domain-containing protein</fullName>
    </recommendedName>
</protein>
<dbReference type="PROSITE" id="PS51257">
    <property type="entry name" value="PROKAR_LIPOPROTEIN"/>
    <property type="match status" value="1"/>
</dbReference>
<dbReference type="Gene3D" id="2.60.40.3710">
    <property type="match status" value="1"/>
</dbReference>
<evidence type="ECO:0000256" key="5">
    <source>
        <dbReference type="ARBA" id="ARBA00022960"/>
    </source>
</evidence>
<feature type="region of interest" description="Disordered" evidence="14">
    <location>
        <begin position="134"/>
        <end position="153"/>
    </location>
</feature>
<feature type="active site" description="Proton donor/acceptor" evidence="13">
    <location>
        <position position="331"/>
    </location>
</feature>
<feature type="active site" description="Nucleophile" evidence="13">
    <location>
        <position position="350"/>
    </location>
</feature>
<evidence type="ECO:0000256" key="11">
    <source>
        <dbReference type="ARBA" id="ARBA00023316"/>
    </source>
</evidence>
<dbReference type="InterPro" id="IPR050979">
    <property type="entry name" value="LD-transpeptidase"/>
</dbReference>
<dbReference type="InterPro" id="IPR038063">
    <property type="entry name" value="Transpep_catalytic_dom"/>
</dbReference>
<keyword evidence="5 13" id="KW-0133">Cell shape</keyword>
<dbReference type="RefSeq" id="WP_110670307.1">
    <property type="nucleotide sequence ID" value="NZ_PYBW01000050.1"/>
</dbReference>
<keyword evidence="3" id="KW-0808">Transferase</keyword>
<evidence type="ECO:0000313" key="17">
    <source>
        <dbReference type="EMBL" id="PYC78407.1"/>
    </source>
</evidence>
<feature type="domain" description="L,D-TPase catalytic" evidence="16">
    <location>
        <begin position="250"/>
        <end position="383"/>
    </location>
</feature>
<keyword evidence="9" id="KW-0449">Lipoprotein</keyword>
<evidence type="ECO:0000256" key="9">
    <source>
        <dbReference type="ARBA" id="ARBA00023288"/>
    </source>
</evidence>
<keyword evidence="11 13" id="KW-0961">Cell wall biogenesis/degradation</keyword>
<dbReference type="Pfam" id="PF03734">
    <property type="entry name" value="YkuD"/>
    <property type="match status" value="1"/>
</dbReference>
<dbReference type="GO" id="GO:0018104">
    <property type="term" value="P:peptidoglycan-protein cross-linking"/>
    <property type="evidence" value="ECO:0007669"/>
    <property type="project" value="TreeGrafter"/>
</dbReference>
<dbReference type="GO" id="GO:0008360">
    <property type="term" value="P:regulation of cell shape"/>
    <property type="evidence" value="ECO:0007669"/>
    <property type="project" value="UniProtKB-UniRule"/>
</dbReference>
<dbReference type="GO" id="GO:0071972">
    <property type="term" value="F:peptidoglycan L,D-transpeptidase activity"/>
    <property type="evidence" value="ECO:0007669"/>
    <property type="project" value="TreeGrafter"/>
</dbReference>
<dbReference type="GO" id="GO:0071555">
    <property type="term" value="P:cell wall organization"/>
    <property type="evidence" value="ECO:0007669"/>
    <property type="project" value="UniProtKB-UniRule"/>
</dbReference>
<evidence type="ECO:0000259" key="16">
    <source>
        <dbReference type="PROSITE" id="PS52029"/>
    </source>
</evidence>
<evidence type="ECO:0000256" key="12">
    <source>
        <dbReference type="ARBA" id="ARBA00060592"/>
    </source>
</evidence>
<evidence type="ECO:0000256" key="4">
    <source>
        <dbReference type="ARBA" id="ARBA00022729"/>
    </source>
</evidence>
<accession>A0A2V4P2D1</accession>
<sequence>MRSIRFGAALAVGTTMLLATACGSGGGHVDSASSHPAGGGTGPAAPASSAAPKTSAAVVDIEPKSGTQDAAPSAFKVGVTSGKLTQVTVTDKAGQSVPGSIAADGLSWAPASPLAVSDSFQVKAEAADANGVATSASSSFSTLTPTETSRSQDNVVTGSTYGVGMIVSFDFGRPIKNTKAVAGAITFEASDGTQVKGHWMGNQRLDLRPENFWKPGTTVKVHIRLKSVEVAPGVYGGSDRDESFTIGHAQISTVDAAAHTMVVQRDGQDVETVPISSGSNDHPTYNGTMVIEAKEGTAHMTSASVPGLKPGEYDLQVPHSMRLTDSGTYVHGNNWSSHATFGSVNVSHGCVGLEDAPGDQGGTDTPAAKFYDASQVGDVVKVVNSKGDQVAPDNGLSGWNMPWSTW</sequence>
<feature type="signal peptide" evidence="15">
    <location>
        <begin position="1"/>
        <end position="21"/>
    </location>
</feature>
<dbReference type="PANTHER" id="PTHR30582:SF2">
    <property type="entry name" value="L,D-TRANSPEPTIDASE YCIB-RELATED"/>
    <property type="match status" value="1"/>
</dbReference>
<dbReference type="EMBL" id="PYBW01000050">
    <property type="protein sequence ID" value="PYC78407.1"/>
    <property type="molecule type" value="Genomic_DNA"/>
</dbReference>
<evidence type="ECO:0000313" key="18">
    <source>
        <dbReference type="Proteomes" id="UP000248039"/>
    </source>
</evidence>
<comment type="pathway">
    <text evidence="12">Glycan biosynthesis.</text>
</comment>
<dbReference type="PROSITE" id="PS52029">
    <property type="entry name" value="LD_TPASE"/>
    <property type="match status" value="1"/>
</dbReference>
<keyword evidence="2" id="KW-1003">Cell membrane</keyword>
<dbReference type="InterPro" id="IPR005490">
    <property type="entry name" value="LD_TPept_cat_dom"/>
</dbReference>
<dbReference type="Gene3D" id="2.60.40.3780">
    <property type="match status" value="1"/>
</dbReference>
<dbReference type="InterPro" id="IPR041280">
    <property type="entry name" value="Big_10"/>
</dbReference>
<organism evidence="17 18">
    <name type="scientific">Streptomyces tateyamensis</name>
    <dbReference type="NCBI Taxonomy" id="565073"/>
    <lineage>
        <taxon>Bacteria</taxon>
        <taxon>Bacillati</taxon>
        <taxon>Actinomycetota</taxon>
        <taxon>Actinomycetes</taxon>
        <taxon>Kitasatosporales</taxon>
        <taxon>Streptomycetaceae</taxon>
        <taxon>Streptomyces</taxon>
    </lineage>
</organism>
<keyword evidence="10" id="KW-0012">Acyltransferase</keyword>
<dbReference type="Pfam" id="PF17964">
    <property type="entry name" value="Big_10"/>
    <property type="match status" value="1"/>
</dbReference>
<keyword evidence="18" id="KW-1185">Reference proteome</keyword>
<reference evidence="17 18" key="1">
    <citation type="submission" date="2018-03" db="EMBL/GenBank/DDBJ databases">
        <title>Bioinformatic expansion and discovery of thiopeptide antibiotics.</title>
        <authorList>
            <person name="Schwalen C.J."/>
            <person name="Hudson G.A."/>
            <person name="Mitchell D.A."/>
        </authorList>
    </citation>
    <scope>NUCLEOTIDE SEQUENCE [LARGE SCALE GENOMIC DNA]</scope>
    <source>
        <strain evidence="17 18">ATCC 21389</strain>
    </source>
</reference>
<dbReference type="OrthoDB" id="5242354at2"/>
<dbReference type="Gene3D" id="2.40.440.10">
    <property type="entry name" value="L,D-transpeptidase catalytic domain-like"/>
    <property type="match status" value="1"/>
</dbReference>
<comment type="caution">
    <text evidence="17">The sequence shown here is derived from an EMBL/GenBank/DDBJ whole genome shotgun (WGS) entry which is preliminary data.</text>
</comment>
<dbReference type="CDD" id="cd16913">
    <property type="entry name" value="YkuD_like"/>
    <property type="match status" value="1"/>
</dbReference>
<dbReference type="SUPFAM" id="SSF141523">
    <property type="entry name" value="L,D-transpeptidase catalytic domain-like"/>
    <property type="match status" value="1"/>
</dbReference>
<evidence type="ECO:0000256" key="3">
    <source>
        <dbReference type="ARBA" id="ARBA00022679"/>
    </source>
</evidence>
<keyword evidence="6 13" id="KW-0573">Peptidoglycan synthesis</keyword>
<evidence type="ECO:0000256" key="13">
    <source>
        <dbReference type="PROSITE-ProRule" id="PRU01373"/>
    </source>
</evidence>
<evidence type="ECO:0000256" key="15">
    <source>
        <dbReference type="SAM" id="SignalP"/>
    </source>
</evidence>
<evidence type="ECO:0000256" key="1">
    <source>
        <dbReference type="ARBA" id="ARBA00004752"/>
    </source>
</evidence>
<dbReference type="UniPathway" id="UPA00219"/>
<proteinExistence type="predicted"/>
<dbReference type="GO" id="GO:0005576">
    <property type="term" value="C:extracellular region"/>
    <property type="evidence" value="ECO:0007669"/>
    <property type="project" value="TreeGrafter"/>
</dbReference>
<keyword evidence="8" id="KW-0564">Palmitate</keyword>
<evidence type="ECO:0000256" key="7">
    <source>
        <dbReference type="ARBA" id="ARBA00023136"/>
    </source>
</evidence>
<dbReference type="Proteomes" id="UP000248039">
    <property type="component" value="Unassembled WGS sequence"/>
</dbReference>
<evidence type="ECO:0000256" key="14">
    <source>
        <dbReference type="SAM" id="MobiDB-lite"/>
    </source>
</evidence>
<feature type="chain" id="PRO_5038471290" description="L,D-TPase catalytic domain-containing protein" evidence="15">
    <location>
        <begin position="22"/>
        <end position="406"/>
    </location>
</feature>